<dbReference type="InterPro" id="IPR006674">
    <property type="entry name" value="HD_domain"/>
</dbReference>
<dbReference type="EMBL" id="QSEW01000016">
    <property type="protein sequence ID" value="RGZ98547.1"/>
    <property type="molecule type" value="Genomic_DNA"/>
</dbReference>
<dbReference type="EMBL" id="QRHN01000010">
    <property type="protein sequence ID" value="RHF78680.1"/>
    <property type="molecule type" value="Genomic_DNA"/>
</dbReference>
<evidence type="ECO:0000313" key="11">
    <source>
        <dbReference type="Proteomes" id="UP000284962"/>
    </source>
</evidence>
<evidence type="ECO:0000313" key="4">
    <source>
        <dbReference type="EMBL" id="RGZ98547.1"/>
    </source>
</evidence>
<feature type="domain" description="HD" evidence="1">
    <location>
        <begin position="46"/>
        <end position="118"/>
    </location>
</feature>
<evidence type="ECO:0000313" key="12">
    <source>
        <dbReference type="Proteomes" id="UP000285642"/>
    </source>
</evidence>
<evidence type="ECO:0000313" key="8">
    <source>
        <dbReference type="Proteomes" id="UP000260664"/>
    </source>
</evidence>
<evidence type="ECO:0000313" key="3">
    <source>
        <dbReference type="EMBL" id="RGW54827.1"/>
    </source>
</evidence>
<evidence type="ECO:0000313" key="6">
    <source>
        <dbReference type="EMBL" id="RHC04709.1"/>
    </source>
</evidence>
<dbReference type="Pfam" id="PF13023">
    <property type="entry name" value="HD_3"/>
    <property type="match status" value="1"/>
</dbReference>
<evidence type="ECO:0000259" key="1">
    <source>
        <dbReference type="Pfam" id="PF13023"/>
    </source>
</evidence>
<gene>
    <name evidence="7" type="ORF">DW658_08705</name>
    <name evidence="6" type="ORF">DW860_12560</name>
    <name evidence="5" type="ORF">DW924_04245</name>
    <name evidence="4" type="ORF">DW957_12300</name>
    <name evidence="3" type="ORF">DWV67_03620</name>
    <name evidence="2" type="ORF">DXD84_09400</name>
</gene>
<evidence type="ECO:0000313" key="2">
    <source>
        <dbReference type="EMBL" id="RGI83824.1"/>
    </source>
</evidence>
<evidence type="ECO:0000313" key="5">
    <source>
        <dbReference type="EMBL" id="RHA71828.1"/>
    </source>
</evidence>
<evidence type="ECO:0000313" key="13">
    <source>
        <dbReference type="Proteomes" id="UP000285666"/>
    </source>
</evidence>
<dbReference type="AlphaFoldDB" id="A0A3E4F4D9"/>
<organism evidence="2 8">
    <name type="scientific">Dorea formicigenerans</name>
    <dbReference type="NCBI Taxonomy" id="39486"/>
    <lineage>
        <taxon>Bacteria</taxon>
        <taxon>Bacillati</taxon>
        <taxon>Bacillota</taxon>
        <taxon>Clostridia</taxon>
        <taxon>Lachnospirales</taxon>
        <taxon>Lachnospiraceae</taxon>
        <taxon>Dorea</taxon>
    </lineage>
</organism>
<dbReference type="Proteomes" id="UP000260664">
    <property type="component" value="Unassembled WGS sequence"/>
</dbReference>
<dbReference type="Proteomes" id="UP000266376">
    <property type="component" value="Unassembled WGS sequence"/>
</dbReference>
<proteinExistence type="predicted"/>
<protein>
    <recommendedName>
        <fullName evidence="1">HD domain-containing protein</fullName>
    </recommendedName>
</protein>
<dbReference type="EMBL" id="QSAJ01000006">
    <property type="protein sequence ID" value="RGW54827.1"/>
    <property type="molecule type" value="Genomic_DNA"/>
</dbReference>
<sequence length="182" mass="21220">MSEYITTYTGQHFEPTNPDPELIRIEDIAHALSMICRGNGHVKTFWSVGQHCICCAREAAARGLSNRMVLACLLHDASECYMSDVPTPFKNELPEYQEQEEHLLSMVYEKFLDSDLTEEEQKELKEIDHAMLWYDLEHLLGEIQYGEIPELHIDLDYTVRPFEEVEEEYLSLFEKYSGTFCI</sequence>
<dbReference type="Gene3D" id="1.10.3210.10">
    <property type="entry name" value="Hypothetical protein af1432"/>
    <property type="match status" value="1"/>
</dbReference>
<dbReference type="EMBL" id="QSFS01000003">
    <property type="protein sequence ID" value="RHA71828.1"/>
    <property type="molecule type" value="Genomic_DNA"/>
</dbReference>
<comment type="caution">
    <text evidence="2">The sequence shown here is derived from an EMBL/GenBank/DDBJ whole genome shotgun (WGS) entry which is preliminary data.</text>
</comment>
<dbReference type="Proteomes" id="UP000285666">
    <property type="component" value="Unassembled WGS sequence"/>
</dbReference>
<evidence type="ECO:0000313" key="7">
    <source>
        <dbReference type="EMBL" id="RHF78680.1"/>
    </source>
</evidence>
<dbReference type="EMBL" id="QSHK01000010">
    <property type="protein sequence ID" value="RHC04709.1"/>
    <property type="molecule type" value="Genomic_DNA"/>
</dbReference>
<dbReference type="RefSeq" id="WP_117495262.1">
    <property type="nucleotide sequence ID" value="NZ_QRHN01000010.1"/>
</dbReference>
<dbReference type="Proteomes" id="UP000284742">
    <property type="component" value="Unassembled WGS sequence"/>
</dbReference>
<accession>A0A3E4F4D9</accession>
<evidence type="ECO:0000313" key="10">
    <source>
        <dbReference type="Proteomes" id="UP000284742"/>
    </source>
</evidence>
<dbReference type="Proteomes" id="UP000284962">
    <property type="component" value="Unassembled WGS sequence"/>
</dbReference>
<name>A0A3E4F4D9_9FIRM</name>
<reference evidence="8 9" key="1">
    <citation type="submission" date="2018-08" db="EMBL/GenBank/DDBJ databases">
        <title>A genome reference for cultivated species of the human gut microbiota.</title>
        <authorList>
            <person name="Zou Y."/>
            <person name="Xue W."/>
            <person name="Luo G."/>
        </authorList>
    </citation>
    <scope>NUCLEOTIDE SEQUENCE [LARGE SCALE GENOMIC DNA]</scope>
    <source>
        <strain evidence="3 9">AF12-11</strain>
        <strain evidence="7 13">AM23-7AC</strain>
        <strain evidence="6 10">AM37-5</strain>
        <strain evidence="5 12">AM42-8</strain>
        <strain evidence="4 11">AM46-16</strain>
        <strain evidence="2 8">TM09-19AC</strain>
    </source>
</reference>
<dbReference type="SUPFAM" id="SSF109604">
    <property type="entry name" value="HD-domain/PDEase-like"/>
    <property type="match status" value="1"/>
</dbReference>
<evidence type="ECO:0000313" key="9">
    <source>
        <dbReference type="Proteomes" id="UP000266376"/>
    </source>
</evidence>
<dbReference type="Proteomes" id="UP000285642">
    <property type="component" value="Unassembled WGS sequence"/>
</dbReference>
<dbReference type="EMBL" id="QSOI01000010">
    <property type="protein sequence ID" value="RGI83824.1"/>
    <property type="molecule type" value="Genomic_DNA"/>
</dbReference>